<evidence type="ECO:0000259" key="7">
    <source>
        <dbReference type="Pfam" id="PF00557"/>
    </source>
</evidence>
<dbReference type="SUPFAM" id="SSF55920">
    <property type="entry name" value="Creatinase/aminopeptidase"/>
    <property type="match status" value="1"/>
</dbReference>
<feature type="domain" description="Creatinase N-terminal" evidence="8">
    <location>
        <begin position="10"/>
        <end position="155"/>
    </location>
</feature>
<evidence type="ECO:0000256" key="6">
    <source>
        <dbReference type="SAM" id="MobiDB-lite"/>
    </source>
</evidence>
<dbReference type="InterPro" id="IPR050422">
    <property type="entry name" value="X-Pro_aminopeptidase_P"/>
</dbReference>
<reference evidence="10 11" key="1">
    <citation type="submission" date="2018-11" db="EMBL/GenBank/DDBJ databases">
        <title>Genome sequence of Apiotrichum porosum DSM 27194.</title>
        <authorList>
            <person name="Aliyu H."/>
            <person name="Gorte O."/>
            <person name="Ochsenreither K."/>
        </authorList>
    </citation>
    <scope>NUCLEOTIDE SEQUENCE [LARGE SCALE GENOMIC DNA]</scope>
    <source>
        <strain evidence="10 11">DSM 27194</strain>
    </source>
</reference>
<evidence type="ECO:0000313" key="10">
    <source>
        <dbReference type="EMBL" id="RSH79061.1"/>
    </source>
</evidence>
<dbReference type="CDD" id="cd01085">
    <property type="entry name" value="APP"/>
    <property type="match status" value="1"/>
</dbReference>
<dbReference type="Pfam" id="PF00557">
    <property type="entry name" value="Peptidase_M24"/>
    <property type="match status" value="1"/>
</dbReference>
<sequence>MAVLDARAKLTALRELMRERNIGVYVVPSEDAHSSEYLAPCDARRAFITEFNGSAGCAVITQTEALCWTDGRYWLQAGKQLGEDWTLMKQGLPEVPSWNQWLKVSLEDGCQKLMLQDLGPTTRIGIDPHVISQAEAKPLMEAITADSTRAFVPIKDNLVDLVWAEGQPARPAHPIFRLGDEYAGESVGSKLANIRDKLIKTGSPGTVVSNLDEVAWLFNLRGSDIPYNPVFFAYAIVTKHDCTLFCQPASLTPAVRDYLHANDVVVLEYSQVWGALESWRALLNNERKEAEAKKKADAEAAAAAEPNEQSPAPVAVPKTPTPEPKLDPKENIVKTDKVIIGNKASWAVANALGEDNIDVRSSMIEAAKAKKNATEIEGFRRSHIRDGAALCRYFAWLEEVLGKGEQWNEFDAATQLENFRAQGKLFKGLSFDTISSTGANAAVIHYSPAEQGSAIIDKDQIYLCDSGAQYMDGTTDVTRTLHFGTPTAEEKRAFTRVLQGHIALDTLVFPSGTTGFVIDAIARSPLWADGLDYRHGTGHGVGHFLNVHEGPQGVGPRPTYNKVGLVEGMVISNEPGYYADGKFGIRIESVVVVRNAQTLNNFGDKGYLEFENFTMCPIQTSLIEQSLLSPAERNWINSYHAEVQGKVELELRQYGDERALAWLRRECVPI</sequence>
<organism evidence="10 11">
    <name type="scientific">Apiotrichum porosum</name>
    <dbReference type="NCBI Taxonomy" id="105984"/>
    <lineage>
        <taxon>Eukaryota</taxon>
        <taxon>Fungi</taxon>
        <taxon>Dikarya</taxon>
        <taxon>Basidiomycota</taxon>
        <taxon>Agaricomycotina</taxon>
        <taxon>Tremellomycetes</taxon>
        <taxon>Trichosporonales</taxon>
        <taxon>Trichosporonaceae</taxon>
        <taxon>Apiotrichum</taxon>
    </lineage>
</organism>
<keyword evidence="5" id="KW-0464">Manganese</keyword>
<accession>A0A427XJJ1</accession>
<comment type="caution">
    <text evidence="10">The sequence shown here is derived from an EMBL/GenBank/DDBJ whole genome shotgun (WGS) entry which is preliminary data.</text>
</comment>
<gene>
    <name evidence="10" type="ORF">EHS24_001991</name>
</gene>
<dbReference type="InterPro" id="IPR000994">
    <property type="entry name" value="Pept_M24"/>
</dbReference>
<dbReference type="GeneID" id="39586534"/>
<protein>
    <recommendedName>
        <fullName evidence="12">Xaa-Pro aminopeptidase P</fullName>
    </recommendedName>
</protein>
<dbReference type="Gene3D" id="3.40.350.10">
    <property type="entry name" value="Creatinase/prolidase N-terminal domain"/>
    <property type="match status" value="2"/>
</dbReference>
<dbReference type="RefSeq" id="XP_028474208.1">
    <property type="nucleotide sequence ID" value="XM_028617745.1"/>
</dbReference>
<keyword evidence="3" id="KW-0479">Metal-binding</keyword>
<keyword evidence="4" id="KW-0378">Hydrolase</keyword>
<dbReference type="OrthoDB" id="9995434at2759"/>
<dbReference type="FunFam" id="3.90.230.10:FF:000007">
    <property type="entry name" value="Xaa-Pro aminopeptidase P"/>
    <property type="match status" value="1"/>
</dbReference>
<comment type="similarity">
    <text evidence="2">Belongs to the peptidase M24B family.</text>
</comment>
<dbReference type="STRING" id="105984.A0A427XJJ1"/>
<proteinExistence type="inferred from homology"/>
<feature type="compositionally biased region" description="Low complexity" evidence="6">
    <location>
        <begin position="299"/>
        <end position="318"/>
    </location>
</feature>
<dbReference type="InterPro" id="IPR032416">
    <property type="entry name" value="Peptidase_M24_C"/>
</dbReference>
<dbReference type="GO" id="GO:0070006">
    <property type="term" value="F:metalloaminopeptidase activity"/>
    <property type="evidence" value="ECO:0007669"/>
    <property type="project" value="InterPro"/>
</dbReference>
<name>A0A427XJJ1_9TREE</name>
<dbReference type="InterPro" id="IPR029149">
    <property type="entry name" value="Creatin/AminoP/Spt16_N"/>
</dbReference>
<dbReference type="Pfam" id="PF16189">
    <property type="entry name" value="Creatinase_N_2"/>
    <property type="match status" value="1"/>
</dbReference>
<dbReference type="GO" id="GO:0005737">
    <property type="term" value="C:cytoplasm"/>
    <property type="evidence" value="ECO:0007669"/>
    <property type="project" value="UniProtKB-ARBA"/>
</dbReference>
<dbReference type="PANTHER" id="PTHR43763:SF6">
    <property type="entry name" value="XAA-PRO AMINOPEPTIDASE 1"/>
    <property type="match status" value="1"/>
</dbReference>
<evidence type="ECO:0000313" key="11">
    <source>
        <dbReference type="Proteomes" id="UP000279236"/>
    </source>
</evidence>
<evidence type="ECO:0000259" key="9">
    <source>
        <dbReference type="Pfam" id="PF16188"/>
    </source>
</evidence>
<dbReference type="Pfam" id="PF16188">
    <property type="entry name" value="Peptidase_M24_C"/>
    <property type="match status" value="1"/>
</dbReference>
<dbReference type="Gene3D" id="3.90.230.10">
    <property type="entry name" value="Creatinase/methionine aminopeptidase superfamily"/>
    <property type="match status" value="1"/>
</dbReference>
<dbReference type="AlphaFoldDB" id="A0A427XJJ1"/>
<dbReference type="InterPro" id="IPR036005">
    <property type="entry name" value="Creatinase/aminopeptidase-like"/>
</dbReference>
<feature type="domain" description="Peptidase M24" evidence="7">
    <location>
        <begin position="378"/>
        <end position="594"/>
    </location>
</feature>
<dbReference type="SUPFAM" id="SSF53092">
    <property type="entry name" value="Creatinase/prolidase N-terminal domain"/>
    <property type="match status" value="1"/>
</dbReference>
<dbReference type="Pfam" id="PF01321">
    <property type="entry name" value="Creatinase_N"/>
    <property type="match status" value="1"/>
</dbReference>
<keyword evidence="11" id="KW-1185">Reference proteome</keyword>
<dbReference type="PANTHER" id="PTHR43763">
    <property type="entry name" value="XAA-PRO AMINOPEPTIDASE 1"/>
    <property type="match status" value="1"/>
</dbReference>
<evidence type="ECO:0000256" key="1">
    <source>
        <dbReference type="ARBA" id="ARBA00001936"/>
    </source>
</evidence>
<dbReference type="InterPro" id="IPR000587">
    <property type="entry name" value="Creatinase_N"/>
</dbReference>
<evidence type="ECO:0000256" key="2">
    <source>
        <dbReference type="ARBA" id="ARBA00008766"/>
    </source>
</evidence>
<dbReference type="EMBL" id="RSCE01000011">
    <property type="protein sequence ID" value="RSH79061.1"/>
    <property type="molecule type" value="Genomic_DNA"/>
</dbReference>
<dbReference type="GO" id="GO:0046872">
    <property type="term" value="F:metal ion binding"/>
    <property type="evidence" value="ECO:0007669"/>
    <property type="project" value="UniProtKB-KW"/>
</dbReference>
<comment type="cofactor">
    <cofactor evidence="1">
        <name>Mn(2+)</name>
        <dbReference type="ChEBI" id="CHEBI:29035"/>
    </cofactor>
</comment>
<feature type="region of interest" description="Disordered" evidence="6">
    <location>
        <begin position="293"/>
        <end position="329"/>
    </location>
</feature>
<evidence type="ECO:0000256" key="4">
    <source>
        <dbReference type="ARBA" id="ARBA00022801"/>
    </source>
</evidence>
<dbReference type="Proteomes" id="UP000279236">
    <property type="component" value="Unassembled WGS sequence"/>
</dbReference>
<dbReference type="InterPro" id="IPR033740">
    <property type="entry name" value="Pept_M24B"/>
</dbReference>
<evidence type="ECO:0000256" key="3">
    <source>
        <dbReference type="ARBA" id="ARBA00022723"/>
    </source>
</evidence>
<dbReference type="FunFam" id="3.40.350.10:FF:000003">
    <property type="entry name" value="Xaa-pro aminopeptidase P"/>
    <property type="match status" value="1"/>
</dbReference>
<evidence type="ECO:0000256" key="5">
    <source>
        <dbReference type="ARBA" id="ARBA00023211"/>
    </source>
</evidence>
<evidence type="ECO:0000259" key="8">
    <source>
        <dbReference type="Pfam" id="PF01321"/>
    </source>
</evidence>
<feature type="domain" description="Peptidase M24 C-terminal" evidence="9">
    <location>
        <begin position="606"/>
        <end position="670"/>
    </location>
</feature>
<evidence type="ECO:0008006" key="12">
    <source>
        <dbReference type="Google" id="ProtNLM"/>
    </source>
</evidence>